<evidence type="ECO:0000313" key="3">
    <source>
        <dbReference type="Proteomes" id="UP000525850"/>
    </source>
</evidence>
<dbReference type="InterPro" id="IPR001387">
    <property type="entry name" value="Cro/C1-type_HTH"/>
</dbReference>
<sequence>MKSWLKELREQKSYTQEEVAKKAGIERTTYASIEQGRRNPSVSKAIRIASVLDFDWTIFFDEKLRESTHKKLTKIGG</sequence>
<protein>
    <submittedName>
        <fullName evidence="2">XRE family transcriptional regulator</fullName>
    </submittedName>
</protein>
<evidence type="ECO:0000313" key="2">
    <source>
        <dbReference type="EMBL" id="EAG2516381.1"/>
    </source>
</evidence>
<dbReference type="PROSITE" id="PS50943">
    <property type="entry name" value="HTH_CROC1"/>
    <property type="match status" value="1"/>
</dbReference>
<name>A0A6Y9I1Q3_LISMN</name>
<dbReference type="PANTHER" id="PTHR46558">
    <property type="entry name" value="TRACRIPTIONAL REGULATORY PROTEIN-RELATED-RELATED"/>
    <property type="match status" value="1"/>
</dbReference>
<accession>A0A6Y9I1Q3</accession>
<dbReference type="InterPro" id="IPR010982">
    <property type="entry name" value="Lambda_DNA-bd_dom_sf"/>
</dbReference>
<dbReference type="Gene3D" id="1.10.260.40">
    <property type="entry name" value="lambda repressor-like DNA-binding domains"/>
    <property type="match status" value="1"/>
</dbReference>
<dbReference type="SMART" id="SM00530">
    <property type="entry name" value="HTH_XRE"/>
    <property type="match status" value="1"/>
</dbReference>
<dbReference type="AlphaFoldDB" id="A0A6Y9I1Q3"/>
<dbReference type="SUPFAM" id="SSF47413">
    <property type="entry name" value="lambda repressor-like DNA-binding domains"/>
    <property type="match status" value="1"/>
</dbReference>
<gene>
    <name evidence="2" type="ORF">B1N52_14585</name>
</gene>
<dbReference type="RefSeq" id="WP_031641585.1">
    <property type="nucleotide sequence ID" value="NZ_JOKS01000016.1"/>
</dbReference>
<proteinExistence type="predicted"/>
<comment type="caution">
    <text evidence="2">The sequence shown here is derived from an EMBL/GenBank/DDBJ whole genome shotgun (WGS) entry which is preliminary data.</text>
</comment>
<evidence type="ECO:0000256" key="1">
    <source>
        <dbReference type="ARBA" id="ARBA00023125"/>
    </source>
</evidence>
<dbReference type="Pfam" id="PF01381">
    <property type="entry name" value="HTH_3"/>
    <property type="match status" value="1"/>
</dbReference>
<organism evidence="2 3">
    <name type="scientific">Listeria monocytogenes</name>
    <dbReference type="NCBI Taxonomy" id="1639"/>
    <lineage>
        <taxon>Bacteria</taxon>
        <taxon>Bacillati</taxon>
        <taxon>Bacillota</taxon>
        <taxon>Bacilli</taxon>
        <taxon>Bacillales</taxon>
        <taxon>Listeriaceae</taxon>
        <taxon>Listeria</taxon>
    </lineage>
</organism>
<reference evidence="2 3" key="1">
    <citation type="submission" date="2018-06" db="EMBL/GenBank/DDBJ databases">
        <authorList>
            <consortium name="GenomeTrakr: Next Generation Sequencing Network for Food Pathogen Tracability"/>
        </authorList>
    </citation>
    <scope>NUCLEOTIDE SEQUENCE [LARGE SCALE GENOMIC DNA]</scope>
    <source>
        <strain evidence="2 3">FDA960927-006-004</strain>
    </source>
</reference>
<dbReference type="Proteomes" id="UP000525850">
    <property type="component" value="Unassembled WGS sequence"/>
</dbReference>
<dbReference type="EMBL" id="AABBAW010000010">
    <property type="protein sequence ID" value="EAG2516381.1"/>
    <property type="molecule type" value="Genomic_DNA"/>
</dbReference>
<dbReference type="GO" id="GO:0003677">
    <property type="term" value="F:DNA binding"/>
    <property type="evidence" value="ECO:0007669"/>
    <property type="project" value="UniProtKB-KW"/>
</dbReference>
<dbReference type="PANTHER" id="PTHR46558:SF4">
    <property type="entry name" value="DNA-BIDING PHAGE PROTEIN"/>
    <property type="match status" value="1"/>
</dbReference>
<dbReference type="CDD" id="cd00093">
    <property type="entry name" value="HTH_XRE"/>
    <property type="match status" value="1"/>
</dbReference>
<keyword evidence="1" id="KW-0238">DNA-binding</keyword>